<feature type="region of interest" description="Disordered" evidence="1">
    <location>
        <begin position="172"/>
        <end position="202"/>
    </location>
</feature>
<dbReference type="KEGG" id="mpof:MPOR_11050"/>
<reference evidence="3 4" key="1">
    <citation type="journal article" date="2019" name="Emerg. Microbes Infect.">
        <title>Comprehensive subspecies identification of 175 nontuberculous mycobacteria species based on 7547 genomic profiles.</title>
        <authorList>
            <person name="Matsumoto Y."/>
            <person name="Kinjo T."/>
            <person name="Motooka D."/>
            <person name="Nabeya D."/>
            <person name="Jung N."/>
            <person name="Uechi K."/>
            <person name="Horii T."/>
            <person name="Iida T."/>
            <person name="Fujita J."/>
            <person name="Nakamura S."/>
        </authorList>
    </citation>
    <scope>NUCLEOTIDE SEQUENCE [LARGE SCALE GENOMIC DNA]</scope>
    <source>
        <strain evidence="3 4">JCM 12603</strain>
    </source>
</reference>
<dbReference type="Proteomes" id="UP000466785">
    <property type="component" value="Chromosome"/>
</dbReference>
<dbReference type="PANTHER" id="PTHR33408">
    <property type="entry name" value="TRANSPOSASE"/>
    <property type="match status" value="1"/>
</dbReference>
<proteinExistence type="predicted"/>
<keyword evidence="4" id="KW-1185">Reference proteome</keyword>
<feature type="domain" description="Transposase InsH N-terminal" evidence="2">
    <location>
        <begin position="19"/>
        <end position="111"/>
    </location>
</feature>
<dbReference type="EMBL" id="AP022570">
    <property type="protein sequence ID" value="BBX50079.1"/>
    <property type="molecule type" value="Genomic_DNA"/>
</dbReference>
<dbReference type="PANTHER" id="PTHR33408:SF4">
    <property type="entry name" value="TRANSPOSASE DDE DOMAIN-CONTAINING PROTEIN"/>
    <property type="match status" value="1"/>
</dbReference>
<name>A0A6N4V6P8_9MYCO</name>
<evidence type="ECO:0000313" key="4">
    <source>
        <dbReference type="Proteomes" id="UP000466785"/>
    </source>
</evidence>
<feature type="compositionally biased region" description="Polar residues" evidence="1">
    <location>
        <begin position="488"/>
        <end position="501"/>
    </location>
</feature>
<evidence type="ECO:0000313" key="3">
    <source>
        <dbReference type="EMBL" id="BBX50079.1"/>
    </source>
</evidence>
<dbReference type="Pfam" id="PF05598">
    <property type="entry name" value="DUF772"/>
    <property type="match status" value="1"/>
</dbReference>
<feature type="compositionally biased region" description="Low complexity" evidence="1">
    <location>
        <begin position="520"/>
        <end position="530"/>
    </location>
</feature>
<evidence type="ECO:0000259" key="2">
    <source>
        <dbReference type="Pfam" id="PF05598"/>
    </source>
</evidence>
<protein>
    <recommendedName>
        <fullName evidence="2">Transposase InsH N-terminal domain-containing protein</fullName>
    </recommendedName>
</protein>
<gene>
    <name evidence="3" type="ORF">MPOR_11050</name>
</gene>
<feature type="region of interest" description="Disordered" evidence="1">
    <location>
        <begin position="424"/>
        <end position="452"/>
    </location>
</feature>
<feature type="compositionally biased region" description="Polar residues" evidence="1">
    <location>
        <begin position="610"/>
        <end position="619"/>
    </location>
</feature>
<organism evidence="3 4">
    <name type="scientific">Mycolicibacterium poriferae</name>
    <dbReference type="NCBI Taxonomy" id="39694"/>
    <lineage>
        <taxon>Bacteria</taxon>
        <taxon>Bacillati</taxon>
        <taxon>Actinomycetota</taxon>
        <taxon>Actinomycetes</taxon>
        <taxon>Mycobacteriales</taxon>
        <taxon>Mycobacteriaceae</taxon>
        <taxon>Mycolicibacterium</taxon>
    </lineage>
</organism>
<accession>A0A6N4V6P8</accession>
<sequence length="619" mass="67257">MAKGYRRVDRDQRFLLAEDMRDWLPADDPVWLVIEVVESLDTAALHAGRKTGGVGRAGYDPDMLLTLLIWGWAQGQRSSRRLERLCHRDVAFRIICAGDVPDHVTISRFRADCADAAADLFTQVLMLCAKLGLARLGVVALDGVKIAANASLSANRTGEGLAAALAEQARRAAAEHAATDTAEDAAPTEGGDDRTPPAMMNPQSRGARILAAIAELADEDDARERRRQAARRRANSAEQAIQARAELLAQWQDNTRRRRQKGQPPWEIEVEIREQIYRRALAEEQARVDRWRPGARGFQPGPAEQVARVRKARASWDKALARRLAREQADQAAAATAATSAHKPARATADLGPARRNMTDPQSRMMALRGGGWVQGYNCQAATTEDGVIIATGVGNSPSDKVMFAEMAAKADAAAQMIERHRLAPTGDSDSDPTLGDTGSFTDPQHWGDDDITDGATTDIGLLLADAGYLSAANLTCRGPKRLIAPGKNTQVRDTARQRPTSGPPPTDASPAQRNAHRIATAAGAALQSAQPHRRNPVRPRQAQPQFPPVHQPRSSPRRRRIHLPRDGAQPAQSHQHRQPEPRPGLNAPAGGTDHQIADPLIGRTHNRPHTNSNSPIYP</sequence>
<dbReference type="AlphaFoldDB" id="A0A6N4V6P8"/>
<feature type="region of interest" description="Disordered" evidence="1">
    <location>
        <begin position="480"/>
        <end position="619"/>
    </location>
</feature>
<evidence type="ECO:0000256" key="1">
    <source>
        <dbReference type="SAM" id="MobiDB-lite"/>
    </source>
</evidence>
<dbReference type="InterPro" id="IPR008490">
    <property type="entry name" value="Transposase_InsH_N"/>
</dbReference>